<feature type="transmembrane region" description="Helical" evidence="1">
    <location>
        <begin position="73"/>
        <end position="91"/>
    </location>
</feature>
<protein>
    <recommendedName>
        <fullName evidence="2">DUF6533 domain-containing protein</fullName>
    </recommendedName>
</protein>
<evidence type="ECO:0000313" key="3">
    <source>
        <dbReference type="EMBL" id="KDR75166.1"/>
    </source>
</evidence>
<evidence type="ECO:0000313" key="4">
    <source>
        <dbReference type="Proteomes" id="UP000027222"/>
    </source>
</evidence>
<feature type="transmembrane region" description="Helical" evidence="1">
    <location>
        <begin position="183"/>
        <end position="206"/>
    </location>
</feature>
<dbReference type="EMBL" id="KL142381">
    <property type="protein sequence ID" value="KDR75166.1"/>
    <property type="molecule type" value="Genomic_DNA"/>
</dbReference>
<dbReference type="Pfam" id="PF20151">
    <property type="entry name" value="DUF6533"/>
    <property type="match status" value="1"/>
</dbReference>
<keyword evidence="1" id="KW-0812">Transmembrane</keyword>
<keyword evidence="1" id="KW-0472">Membrane</keyword>
<feature type="transmembrane region" description="Helical" evidence="1">
    <location>
        <begin position="111"/>
        <end position="133"/>
    </location>
</feature>
<feature type="domain" description="DUF6533" evidence="2">
    <location>
        <begin position="40"/>
        <end position="82"/>
    </location>
</feature>
<accession>A0A067SW88</accession>
<organism evidence="3 4">
    <name type="scientific">Galerina marginata (strain CBS 339.88)</name>
    <dbReference type="NCBI Taxonomy" id="685588"/>
    <lineage>
        <taxon>Eukaryota</taxon>
        <taxon>Fungi</taxon>
        <taxon>Dikarya</taxon>
        <taxon>Basidiomycota</taxon>
        <taxon>Agaricomycotina</taxon>
        <taxon>Agaricomycetes</taxon>
        <taxon>Agaricomycetidae</taxon>
        <taxon>Agaricales</taxon>
        <taxon>Agaricineae</taxon>
        <taxon>Strophariaceae</taxon>
        <taxon>Galerina</taxon>
    </lineage>
</organism>
<dbReference type="AlphaFoldDB" id="A0A067SW88"/>
<dbReference type="OrthoDB" id="2637653at2759"/>
<evidence type="ECO:0000256" key="1">
    <source>
        <dbReference type="SAM" id="Phobius"/>
    </source>
</evidence>
<gene>
    <name evidence="3" type="ORF">GALMADRAFT_249108</name>
</gene>
<feature type="transmembrane region" description="Helical" evidence="1">
    <location>
        <begin position="145"/>
        <end position="163"/>
    </location>
</feature>
<evidence type="ECO:0000259" key="2">
    <source>
        <dbReference type="Pfam" id="PF20151"/>
    </source>
</evidence>
<dbReference type="InterPro" id="IPR045340">
    <property type="entry name" value="DUF6533"/>
</dbReference>
<reference evidence="4" key="1">
    <citation type="journal article" date="2014" name="Proc. Natl. Acad. Sci. U.S.A.">
        <title>Extensive sampling of basidiomycete genomes demonstrates inadequacy of the white-rot/brown-rot paradigm for wood decay fungi.</title>
        <authorList>
            <person name="Riley R."/>
            <person name="Salamov A.A."/>
            <person name="Brown D.W."/>
            <person name="Nagy L.G."/>
            <person name="Floudas D."/>
            <person name="Held B.W."/>
            <person name="Levasseur A."/>
            <person name="Lombard V."/>
            <person name="Morin E."/>
            <person name="Otillar R."/>
            <person name="Lindquist E.A."/>
            <person name="Sun H."/>
            <person name="LaButti K.M."/>
            <person name="Schmutz J."/>
            <person name="Jabbour D."/>
            <person name="Luo H."/>
            <person name="Baker S.E."/>
            <person name="Pisabarro A.G."/>
            <person name="Walton J.D."/>
            <person name="Blanchette R.A."/>
            <person name="Henrissat B."/>
            <person name="Martin F."/>
            <person name="Cullen D."/>
            <person name="Hibbett D.S."/>
            <person name="Grigoriev I.V."/>
        </authorList>
    </citation>
    <scope>NUCLEOTIDE SEQUENCE [LARGE SCALE GENOMIC DNA]</scope>
    <source>
        <strain evidence="4">CBS 339.88</strain>
    </source>
</reference>
<dbReference type="Proteomes" id="UP000027222">
    <property type="component" value="Unassembled WGS sequence"/>
</dbReference>
<keyword evidence="1" id="KW-1133">Transmembrane helix</keyword>
<name>A0A067SW88_GALM3</name>
<dbReference type="HOGENOM" id="CLU_035509_10_2_1"/>
<proteinExistence type="predicted"/>
<dbReference type="STRING" id="685588.A0A067SW88"/>
<keyword evidence="4" id="KW-1185">Reference proteome</keyword>
<sequence>MPSPSVALSSGSIAGKFEFVYFHFTSVNEAAGTQAVDRSFVAALAFLTWDILITFDDEVELIWPRAWSSMKGLYFFVRYVPLSAQLPLLLVGTELSPHFHFTPYACYVWQIFQGVVASSIVVAVDIILILRVCALYHRQRTIRGGVFFLFLLEIVGMVVGLALSLPGIQFDDICAVTFIPHSLVIYGLASILFQTILFALTMYKFVQGAKNGWGDIPIVKLLIRDGTWAFFLLFFADVSQLSLYALPNRSSGEVLYPWLLSLSSFCGYRVLLNLRRYADDVNDPEAKLPDSQTTPSLHFKTRTSRGDRYTVSFLSAHSMASTPSLDSQDC</sequence>